<sequence>MTRTMLCENNLPKYFWAEATNTACYIINRVMIKPILKKTPHEILKSKKPNISYFHHFGCKCFVLNNRKDNLGKFDAKSDEAIFLGYSLNSKAYRVFNKRNLVVEESIHVVFDDNLLSRKESCDDDDVGILYAFDGGQTSNEDEIPTKEEDAQDPPLEALKDLDLEEKEVSYPREYNYVKGGEILGDPSKGITTRSSLKMLNHVAFISCIGPKNIKEA</sequence>
<dbReference type="EMBL" id="BSYR01000017">
    <property type="protein sequence ID" value="GMI80361.1"/>
    <property type="molecule type" value="Genomic_DNA"/>
</dbReference>
<evidence type="ECO:0000313" key="3">
    <source>
        <dbReference type="Proteomes" id="UP001165190"/>
    </source>
</evidence>
<dbReference type="InterPro" id="IPR012337">
    <property type="entry name" value="RNaseH-like_sf"/>
</dbReference>
<organism evidence="2 3">
    <name type="scientific">Hibiscus trionum</name>
    <name type="common">Flower of an hour</name>
    <dbReference type="NCBI Taxonomy" id="183268"/>
    <lineage>
        <taxon>Eukaryota</taxon>
        <taxon>Viridiplantae</taxon>
        <taxon>Streptophyta</taxon>
        <taxon>Embryophyta</taxon>
        <taxon>Tracheophyta</taxon>
        <taxon>Spermatophyta</taxon>
        <taxon>Magnoliopsida</taxon>
        <taxon>eudicotyledons</taxon>
        <taxon>Gunneridae</taxon>
        <taxon>Pentapetalae</taxon>
        <taxon>rosids</taxon>
        <taxon>malvids</taxon>
        <taxon>Malvales</taxon>
        <taxon>Malvaceae</taxon>
        <taxon>Malvoideae</taxon>
        <taxon>Hibiscus</taxon>
    </lineage>
</organism>
<accession>A0A9W7LY14</accession>
<reference evidence="2" key="1">
    <citation type="submission" date="2023-05" db="EMBL/GenBank/DDBJ databases">
        <title>Genome and transcriptome analyses reveal genes involved in the formation of fine ridges on petal epidermal cells in Hibiscus trionum.</title>
        <authorList>
            <person name="Koshimizu S."/>
            <person name="Masuda S."/>
            <person name="Ishii T."/>
            <person name="Shirasu K."/>
            <person name="Hoshino A."/>
            <person name="Arita M."/>
        </authorList>
    </citation>
    <scope>NUCLEOTIDE SEQUENCE</scope>
    <source>
        <strain evidence="2">Hamamatsu line</strain>
    </source>
</reference>
<proteinExistence type="predicted"/>
<dbReference type="PANTHER" id="PTHR42648:SF19">
    <property type="entry name" value="RNA-DIRECTED DNA POLYMERASE"/>
    <property type="match status" value="1"/>
</dbReference>
<evidence type="ECO:0000259" key="1">
    <source>
        <dbReference type="Pfam" id="PF25597"/>
    </source>
</evidence>
<gene>
    <name evidence="2" type="ORF">HRI_001705400</name>
</gene>
<evidence type="ECO:0000313" key="2">
    <source>
        <dbReference type="EMBL" id="GMI80361.1"/>
    </source>
</evidence>
<dbReference type="InterPro" id="IPR057670">
    <property type="entry name" value="SH3_retrovirus"/>
</dbReference>
<protein>
    <recommendedName>
        <fullName evidence="1">Retroviral polymerase SH3-like domain-containing protein</fullName>
    </recommendedName>
</protein>
<dbReference type="AlphaFoldDB" id="A0A9W7LY14"/>
<dbReference type="SUPFAM" id="SSF53098">
    <property type="entry name" value="Ribonuclease H-like"/>
    <property type="match status" value="1"/>
</dbReference>
<comment type="caution">
    <text evidence="2">The sequence shown here is derived from an EMBL/GenBank/DDBJ whole genome shotgun (WGS) entry which is preliminary data.</text>
</comment>
<keyword evidence="3" id="KW-1185">Reference proteome</keyword>
<name>A0A9W7LY14_HIBTR</name>
<dbReference type="InterPro" id="IPR039537">
    <property type="entry name" value="Retrotran_Ty1/copia-like"/>
</dbReference>
<dbReference type="OrthoDB" id="1751476at2759"/>
<feature type="domain" description="Retroviral polymerase SH3-like" evidence="1">
    <location>
        <begin position="59"/>
        <end position="118"/>
    </location>
</feature>
<dbReference type="Proteomes" id="UP001165190">
    <property type="component" value="Unassembled WGS sequence"/>
</dbReference>
<dbReference type="Pfam" id="PF25597">
    <property type="entry name" value="SH3_retrovirus"/>
    <property type="match status" value="1"/>
</dbReference>
<dbReference type="PANTHER" id="PTHR42648">
    <property type="entry name" value="TRANSPOSASE, PUTATIVE-RELATED"/>
    <property type="match status" value="1"/>
</dbReference>